<organism evidence="4">
    <name type="scientific">Caldilineaceae bacterium SB0675_bin_29</name>
    <dbReference type="NCBI Taxonomy" id="2605266"/>
    <lineage>
        <taxon>Bacteria</taxon>
        <taxon>Bacillati</taxon>
        <taxon>Chloroflexota</taxon>
        <taxon>Caldilineae</taxon>
        <taxon>Caldilineales</taxon>
        <taxon>Caldilineaceae</taxon>
    </lineage>
</organism>
<sequence>MEVVRRGDRTGHRAAFLRRVEPPHHGDPLRRREFGHHRARSRPRERPLLDPPAPRRARHPPARLDLRYTTMRTALLSYSHHGRGMAGTSRDLGHEIVAVMDAEQGPRQQLADEFNCPAYSTAGECLDASRPDAVLVAGKHTEMPDHVRACAERGLPFLLDKPFADCADRLRPAAELCTERGVFSALTLPNRGTELVDIVQGMIDDGSFGDLVLYNSRLNNGPPSRYDPTPSAWHNDATISGGGCWATESAHGIDTYLQFVGDRPVTAVGGVISNSMYAREVEDVAVGVLRTDDGITGIVESGYSYPSGARAGDHSFRFIGTKATVLQRYDQQGNRVTEVHTTEGVTFHEESPHTRGMKEIMRRALVAIEEGRSSFSPDVEHAVRILEIQDAVYALARANPMTNGPHPLGAPGAV</sequence>
<dbReference type="AlphaFoldDB" id="A0A6B1G4A5"/>
<dbReference type="InterPro" id="IPR036291">
    <property type="entry name" value="NAD(P)-bd_dom_sf"/>
</dbReference>
<comment type="caution">
    <text evidence="4">The sequence shown here is derived from an EMBL/GenBank/DDBJ whole genome shotgun (WGS) entry which is preliminary data.</text>
</comment>
<protein>
    <submittedName>
        <fullName evidence="4">Gfo/Idh/MocA family oxidoreductase</fullName>
    </submittedName>
</protein>
<name>A0A6B1G4A5_9CHLR</name>
<gene>
    <name evidence="4" type="ORF">F4148_14485</name>
</gene>
<proteinExistence type="predicted"/>
<dbReference type="Pfam" id="PF22725">
    <property type="entry name" value="GFO_IDH_MocA_C3"/>
    <property type="match status" value="1"/>
</dbReference>
<dbReference type="SUPFAM" id="SSF55347">
    <property type="entry name" value="Glyceraldehyde-3-phosphate dehydrogenase-like, C-terminal domain"/>
    <property type="match status" value="1"/>
</dbReference>
<dbReference type="InterPro" id="IPR055170">
    <property type="entry name" value="GFO_IDH_MocA-like_dom"/>
</dbReference>
<dbReference type="GO" id="GO:0000166">
    <property type="term" value="F:nucleotide binding"/>
    <property type="evidence" value="ECO:0007669"/>
    <property type="project" value="InterPro"/>
</dbReference>
<reference evidence="4" key="1">
    <citation type="submission" date="2019-09" db="EMBL/GenBank/DDBJ databases">
        <title>Characterisation of the sponge microbiome using genome-centric metagenomics.</title>
        <authorList>
            <person name="Engelberts J.P."/>
            <person name="Robbins S.J."/>
            <person name="De Goeij J.M."/>
            <person name="Aranda M."/>
            <person name="Bell S.C."/>
            <person name="Webster N.S."/>
        </authorList>
    </citation>
    <scope>NUCLEOTIDE SEQUENCE</scope>
    <source>
        <strain evidence="4">SB0675_bin_29</strain>
    </source>
</reference>
<feature type="compositionally biased region" description="Basic and acidic residues" evidence="1">
    <location>
        <begin position="18"/>
        <end position="32"/>
    </location>
</feature>
<dbReference type="EMBL" id="VYDA01000513">
    <property type="protein sequence ID" value="MYH62901.1"/>
    <property type="molecule type" value="Genomic_DNA"/>
</dbReference>
<evidence type="ECO:0000259" key="3">
    <source>
        <dbReference type="Pfam" id="PF22725"/>
    </source>
</evidence>
<dbReference type="InterPro" id="IPR051450">
    <property type="entry name" value="Gfo/Idh/MocA_Oxidoreductases"/>
</dbReference>
<dbReference type="PANTHER" id="PTHR43377:SF1">
    <property type="entry name" value="BILIVERDIN REDUCTASE A"/>
    <property type="match status" value="1"/>
</dbReference>
<evidence type="ECO:0000259" key="2">
    <source>
        <dbReference type="Pfam" id="PF01408"/>
    </source>
</evidence>
<feature type="region of interest" description="Disordered" evidence="1">
    <location>
        <begin position="1"/>
        <end position="61"/>
    </location>
</feature>
<accession>A0A6B1G4A5</accession>
<feature type="domain" description="Gfo/Idh/MocA-like oxidoreductase N-terminal" evidence="2">
    <location>
        <begin position="86"/>
        <end position="182"/>
    </location>
</feature>
<dbReference type="Gene3D" id="3.30.360.10">
    <property type="entry name" value="Dihydrodipicolinate Reductase, domain 2"/>
    <property type="match status" value="1"/>
</dbReference>
<dbReference type="PANTHER" id="PTHR43377">
    <property type="entry name" value="BILIVERDIN REDUCTASE A"/>
    <property type="match status" value="1"/>
</dbReference>
<feature type="domain" description="GFO/IDH/MocA-like oxidoreductase" evidence="3">
    <location>
        <begin position="199"/>
        <end position="325"/>
    </location>
</feature>
<evidence type="ECO:0000256" key="1">
    <source>
        <dbReference type="SAM" id="MobiDB-lite"/>
    </source>
</evidence>
<evidence type="ECO:0000313" key="4">
    <source>
        <dbReference type="EMBL" id="MYH62901.1"/>
    </source>
</evidence>
<dbReference type="InterPro" id="IPR000683">
    <property type="entry name" value="Gfo/Idh/MocA-like_OxRdtase_N"/>
</dbReference>
<dbReference type="SUPFAM" id="SSF51735">
    <property type="entry name" value="NAD(P)-binding Rossmann-fold domains"/>
    <property type="match status" value="1"/>
</dbReference>
<dbReference type="Pfam" id="PF01408">
    <property type="entry name" value="GFO_IDH_MocA"/>
    <property type="match status" value="1"/>
</dbReference>
<dbReference type="Gene3D" id="3.40.50.720">
    <property type="entry name" value="NAD(P)-binding Rossmann-like Domain"/>
    <property type="match status" value="1"/>
</dbReference>
<feature type="compositionally biased region" description="Basic and acidic residues" evidence="1">
    <location>
        <begin position="1"/>
        <end position="11"/>
    </location>
</feature>